<sequence length="243" mass="25155">MHRPTPPACGQTGTPNFAASSRIARFSLTPPNRAESICTMSTAPACRSCLKTTRLAMCSPVATLMGPTALRTAAWPRMSSAPYVVLQVRADLELDLGEAVGDGLAGEAGQLLVGVAEPAGGGGVGGVALVEQAADALCAAGFGAAQDLQGLLRGEGVAEPAEVDLGDQVLGRHLTEERHTGLPARLAARSQAALTIAPVAMWTAPFSGASQRSRGSWTRRRENTPRSPQTSSTGRPTTCRGRW</sequence>
<dbReference type="EMBL" id="LLZG01000231">
    <property type="protein sequence ID" value="KUL32190.1"/>
    <property type="molecule type" value="Genomic_DNA"/>
</dbReference>
<evidence type="ECO:0000256" key="1">
    <source>
        <dbReference type="SAM" id="MobiDB-lite"/>
    </source>
</evidence>
<feature type="compositionally biased region" description="Polar residues" evidence="1">
    <location>
        <begin position="225"/>
        <end position="236"/>
    </location>
</feature>
<reference evidence="3" key="1">
    <citation type="submission" date="2015-10" db="EMBL/GenBank/DDBJ databases">
        <authorList>
            <person name="Ju K.-S."/>
            <person name="Doroghazi J.R."/>
            <person name="Metcalf W.W."/>
        </authorList>
    </citation>
    <scope>NUCLEOTIDE SEQUENCE [LARGE SCALE GENOMIC DNA]</scope>
    <source>
        <strain evidence="3">NRRL 3151</strain>
    </source>
</reference>
<gene>
    <name evidence="2" type="ORF">ADL12_23680</name>
</gene>
<keyword evidence="3" id="KW-1185">Reference proteome</keyword>
<name>A0A101JSF1_9ACTN</name>
<evidence type="ECO:0000313" key="2">
    <source>
        <dbReference type="EMBL" id="KUL32190.1"/>
    </source>
</evidence>
<proteinExistence type="predicted"/>
<comment type="caution">
    <text evidence="2">The sequence shown here is derived from an EMBL/GenBank/DDBJ whole genome shotgun (WGS) entry which is preliminary data.</text>
</comment>
<accession>A0A101JSF1</accession>
<dbReference type="AlphaFoldDB" id="A0A101JSF1"/>
<dbReference type="Proteomes" id="UP000053923">
    <property type="component" value="Unassembled WGS sequence"/>
</dbReference>
<organism evidence="2 3">
    <name type="scientific">Streptomyces regalis</name>
    <dbReference type="NCBI Taxonomy" id="68262"/>
    <lineage>
        <taxon>Bacteria</taxon>
        <taxon>Bacillati</taxon>
        <taxon>Actinomycetota</taxon>
        <taxon>Actinomycetes</taxon>
        <taxon>Kitasatosporales</taxon>
        <taxon>Streptomycetaceae</taxon>
        <taxon>Streptomyces</taxon>
    </lineage>
</organism>
<feature type="region of interest" description="Disordered" evidence="1">
    <location>
        <begin position="207"/>
        <end position="243"/>
    </location>
</feature>
<protein>
    <submittedName>
        <fullName evidence="2">Uncharacterized protein</fullName>
    </submittedName>
</protein>
<evidence type="ECO:0000313" key="3">
    <source>
        <dbReference type="Proteomes" id="UP000053923"/>
    </source>
</evidence>